<evidence type="ECO:0000259" key="12">
    <source>
        <dbReference type="PROSITE" id="PS50004"/>
    </source>
</evidence>
<dbReference type="EMBL" id="JBDFQZ010000002">
    <property type="protein sequence ID" value="KAK9750290.1"/>
    <property type="molecule type" value="Genomic_DNA"/>
</dbReference>
<keyword evidence="8" id="KW-0446">Lipid-binding</keyword>
<dbReference type="GO" id="GO:0005096">
    <property type="term" value="F:GTPase activator activity"/>
    <property type="evidence" value="ECO:0007669"/>
    <property type="project" value="UniProtKB-KW"/>
</dbReference>
<dbReference type="Gene3D" id="2.60.40.150">
    <property type="entry name" value="C2 domain"/>
    <property type="match status" value="1"/>
</dbReference>
<dbReference type="SMART" id="SM00239">
    <property type="entry name" value="C2"/>
    <property type="match status" value="1"/>
</dbReference>
<evidence type="ECO:0000256" key="5">
    <source>
        <dbReference type="ARBA" id="ARBA00022682"/>
    </source>
</evidence>
<dbReference type="GO" id="GO:0009738">
    <property type="term" value="P:abscisic acid-activated signaling pathway"/>
    <property type="evidence" value="ECO:0007669"/>
    <property type="project" value="UniProtKB-KW"/>
</dbReference>
<comment type="subcellular location">
    <subcellularLocation>
        <location evidence="2">Cell membrane</location>
    </subcellularLocation>
    <subcellularLocation>
        <location evidence="1">Nucleus</location>
    </subcellularLocation>
</comment>
<dbReference type="AlphaFoldDB" id="A0AAW1MNM0"/>
<keyword evidence="5" id="KW-0938">Abscisic acid signaling pathway</keyword>
<accession>A0AAW1MNM0</accession>
<dbReference type="GO" id="GO:0008289">
    <property type="term" value="F:lipid binding"/>
    <property type="evidence" value="ECO:0007669"/>
    <property type="project" value="UniProtKB-KW"/>
</dbReference>
<keyword evidence="4" id="KW-1003">Cell membrane</keyword>
<evidence type="ECO:0000256" key="1">
    <source>
        <dbReference type="ARBA" id="ARBA00004123"/>
    </source>
</evidence>
<protein>
    <recommendedName>
        <fullName evidence="12">C2 domain-containing protein</fullName>
    </recommendedName>
</protein>
<reference evidence="13" key="1">
    <citation type="submission" date="2024-03" db="EMBL/GenBank/DDBJ databases">
        <title>WGS assembly of Saponaria officinalis var. Norfolk2.</title>
        <authorList>
            <person name="Jenkins J."/>
            <person name="Shu S."/>
            <person name="Grimwood J."/>
            <person name="Barry K."/>
            <person name="Goodstein D."/>
            <person name="Schmutz J."/>
            <person name="Leebens-Mack J."/>
            <person name="Osbourn A."/>
        </authorList>
    </citation>
    <scope>NUCLEOTIDE SEQUENCE [LARGE SCALE GENOMIC DNA]</scope>
    <source>
        <strain evidence="13">JIC</strain>
    </source>
</reference>
<evidence type="ECO:0000313" key="14">
    <source>
        <dbReference type="Proteomes" id="UP001443914"/>
    </source>
</evidence>
<evidence type="ECO:0000256" key="3">
    <source>
        <dbReference type="ARBA" id="ARBA00022468"/>
    </source>
</evidence>
<keyword evidence="14" id="KW-1185">Reference proteome</keyword>
<evidence type="ECO:0000313" key="13">
    <source>
        <dbReference type="EMBL" id="KAK9750290.1"/>
    </source>
</evidence>
<dbReference type="GO" id="GO:0005886">
    <property type="term" value="C:plasma membrane"/>
    <property type="evidence" value="ECO:0007669"/>
    <property type="project" value="UniProtKB-SubCell"/>
</dbReference>
<feature type="domain" description="C2" evidence="12">
    <location>
        <begin position="1"/>
        <end position="103"/>
    </location>
</feature>
<keyword evidence="7" id="KW-0106">Calcium</keyword>
<name>A0AAW1MNM0_SAPOF</name>
<dbReference type="GO" id="GO:0046872">
    <property type="term" value="F:metal ion binding"/>
    <property type="evidence" value="ECO:0007669"/>
    <property type="project" value="UniProtKB-KW"/>
</dbReference>
<dbReference type="Pfam" id="PF00168">
    <property type="entry name" value="C2"/>
    <property type="match status" value="1"/>
</dbReference>
<sequence>MESMIGLIKIKVIKGTNLVVKDSTSSDPYVVITMASQKVKTRHVKNDCNPRWNDEVTLAVYDLDVPINLTVYDKDTFTDDDKMGEAQIDIDPYLEYVKAGLTDLPNGSVVAKIHPDRKNCLSDASHIVCKDGKLVQDMVLRLNNVATGEVEIQIEWVNVPGSRGLTL</sequence>
<comment type="caution">
    <text evidence="13">The sequence shown here is derived from an EMBL/GenBank/DDBJ whole genome shotgun (WGS) entry which is preliminary data.</text>
</comment>
<proteinExistence type="inferred from homology"/>
<organism evidence="13 14">
    <name type="scientific">Saponaria officinalis</name>
    <name type="common">Common soapwort</name>
    <name type="synonym">Lychnis saponaria</name>
    <dbReference type="NCBI Taxonomy" id="3572"/>
    <lineage>
        <taxon>Eukaryota</taxon>
        <taxon>Viridiplantae</taxon>
        <taxon>Streptophyta</taxon>
        <taxon>Embryophyta</taxon>
        <taxon>Tracheophyta</taxon>
        <taxon>Spermatophyta</taxon>
        <taxon>Magnoliopsida</taxon>
        <taxon>eudicotyledons</taxon>
        <taxon>Gunneridae</taxon>
        <taxon>Pentapetalae</taxon>
        <taxon>Caryophyllales</taxon>
        <taxon>Caryophyllaceae</taxon>
        <taxon>Caryophylleae</taxon>
        <taxon>Saponaria</taxon>
    </lineage>
</organism>
<dbReference type="GO" id="GO:0005634">
    <property type="term" value="C:nucleus"/>
    <property type="evidence" value="ECO:0007669"/>
    <property type="project" value="UniProtKB-SubCell"/>
</dbReference>
<evidence type="ECO:0000256" key="8">
    <source>
        <dbReference type="ARBA" id="ARBA00023121"/>
    </source>
</evidence>
<gene>
    <name evidence="13" type="ORF">RND81_02G184900</name>
</gene>
<dbReference type="PANTHER" id="PTHR45933">
    <property type="entry name" value="PROTEIN C2-DOMAIN ABA-RELATED 4"/>
    <property type="match status" value="1"/>
</dbReference>
<evidence type="ECO:0000256" key="9">
    <source>
        <dbReference type="ARBA" id="ARBA00023136"/>
    </source>
</evidence>
<dbReference type="Proteomes" id="UP001443914">
    <property type="component" value="Unassembled WGS sequence"/>
</dbReference>
<keyword evidence="6" id="KW-0479">Metal-binding</keyword>
<dbReference type="InterPro" id="IPR035892">
    <property type="entry name" value="C2_domain_sf"/>
</dbReference>
<keyword evidence="10" id="KW-0539">Nucleus</keyword>
<dbReference type="InterPro" id="IPR044562">
    <property type="entry name" value="CAR1-11"/>
</dbReference>
<dbReference type="PROSITE" id="PS50004">
    <property type="entry name" value="C2"/>
    <property type="match status" value="1"/>
</dbReference>
<evidence type="ECO:0000256" key="4">
    <source>
        <dbReference type="ARBA" id="ARBA00022475"/>
    </source>
</evidence>
<evidence type="ECO:0000256" key="2">
    <source>
        <dbReference type="ARBA" id="ARBA00004236"/>
    </source>
</evidence>
<evidence type="ECO:0000256" key="7">
    <source>
        <dbReference type="ARBA" id="ARBA00022837"/>
    </source>
</evidence>
<dbReference type="InterPro" id="IPR000008">
    <property type="entry name" value="C2_dom"/>
</dbReference>
<evidence type="ECO:0000256" key="11">
    <source>
        <dbReference type="ARBA" id="ARBA00024037"/>
    </source>
</evidence>
<evidence type="ECO:0000256" key="6">
    <source>
        <dbReference type="ARBA" id="ARBA00022723"/>
    </source>
</evidence>
<keyword evidence="9" id="KW-0472">Membrane</keyword>
<dbReference type="PANTHER" id="PTHR45933:SF12">
    <property type="entry name" value="PROTEIN C2-DOMAIN ABA-RELATED 9"/>
    <property type="match status" value="1"/>
</dbReference>
<dbReference type="SUPFAM" id="SSF49562">
    <property type="entry name" value="C2 domain (Calcium/lipid-binding domain, CaLB)"/>
    <property type="match status" value="1"/>
</dbReference>
<keyword evidence="3" id="KW-0343">GTPase activation</keyword>
<evidence type="ECO:0000256" key="10">
    <source>
        <dbReference type="ARBA" id="ARBA00023242"/>
    </source>
</evidence>
<comment type="similarity">
    <text evidence="11">Belongs to the plant CAR protein family.</text>
</comment>